<name>A0A131Z9D1_RHIAP</name>
<proteinExistence type="predicted"/>
<protein>
    <submittedName>
        <fullName evidence="1">Lipocalin</fullName>
    </submittedName>
</protein>
<organism evidence="1">
    <name type="scientific">Rhipicephalus appendiculatus</name>
    <name type="common">Brown ear tick</name>
    <dbReference type="NCBI Taxonomy" id="34631"/>
    <lineage>
        <taxon>Eukaryota</taxon>
        <taxon>Metazoa</taxon>
        <taxon>Ecdysozoa</taxon>
        <taxon>Arthropoda</taxon>
        <taxon>Chelicerata</taxon>
        <taxon>Arachnida</taxon>
        <taxon>Acari</taxon>
        <taxon>Parasitiformes</taxon>
        <taxon>Ixodida</taxon>
        <taxon>Ixodoidea</taxon>
        <taxon>Ixodidae</taxon>
        <taxon>Rhipicephalinae</taxon>
        <taxon>Rhipicephalus</taxon>
        <taxon>Rhipicephalus</taxon>
    </lineage>
</organism>
<dbReference type="Gene3D" id="2.40.128.20">
    <property type="match status" value="1"/>
</dbReference>
<feature type="non-terminal residue" evidence="1">
    <location>
        <position position="1"/>
    </location>
</feature>
<dbReference type="EMBL" id="GEDV01000604">
    <property type="protein sequence ID" value="JAP87953.1"/>
    <property type="molecule type" value="Transcribed_RNA"/>
</dbReference>
<evidence type="ECO:0000313" key="1">
    <source>
        <dbReference type="EMBL" id="JAP87953.1"/>
    </source>
</evidence>
<dbReference type="InterPro" id="IPR012674">
    <property type="entry name" value="Calycin"/>
</dbReference>
<accession>A0A131Z9D1</accession>
<sequence>LLHLIVHPDSANIAQSYPRFQLQLVRIFIWRNKKITPLKDGVFGWIEGRIYLHLSGNFFRSISGRIRMMGFLRHSVLILSIFLYCKCQGDDDSETDDTSVKAIYVKKLLNGTEPLIVFLANEGKRNHPICWWSHKTAYLHPGFQHNLTYFRKDEQGRRKGDAWQVRNTTYKVSRRRGWSTIGVKAFMGNGTIDDDISKVYDIVYTQAECFVMRTPLNESVNMTMDNNVLRKPPDNSRCLLWAPDTIDRKTQIECEREFFRTCNDIGIYPYRYRKRVCKNGEEE</sequence>
<dbReference type="AlphaFoldDB" id="A0A131Z9D1"/>
<reference evidence="1" key="1">
    <citation type="journal article" date="2016" name="Ticks Tick Borne Dis.">
        <title>De novo assembly and annotation of the salivary gland transcriptome of Rhipicephalus appendiculatus male and female ticks during blood feeding.</title>
        <authorList>
            <person name="de Castro M.H."/>
            <person name="de Klerk D."/>
            <person name="Pienaar R."/>
            <person name="Latif A.A."/>
            <person name="Rees D.J."/>
            <person name="Mans B.J."/>
        </authorList>
    </citation>
    <scope>NUCLEOTIDE SEQUENCE</scope>
    <source>
        <tissue evidence="1">Salivary glands</tissue>
    </source>
</reference>